<name>A0A1G8X002_9GAMM</name>
<dbReference type="GO" id="GO:0005524">
    <property type="term" value="F:ATP binding"/>
    <property type="evidence" value="ECO:0007669"/>
    <property type="project" value="UniProtKB-KW"/>
</dbReference>
<evidence type="ECO:0000256" key="4">
    <source>
        <dbReference type="ARBA" id="ARBA00022840"/>
    </source>
</evidence>
<proteinExistence type="predicted"/>
<dbReference type="PANTHER" id="PTHR24221">
    <property type="entry name" value="ATP-BINDING CASSETTE SUB-FAMILY B"/>
    <property type="match status" value="1"/>
</dbReference>
<dbReference type="PROSITE" id="PS00211">
    <property type="entry name" value="ABC_TRANSPORTER_1"/>
    <property type="match status" value="1"/>
</dbReference>
<evidence type="ECO:0000259" key="8">
    <source>
        <dbReference type="PROSITE" id="PS50893"/>
    </source>
</evidence>
<feature type="domain" description="ABC transmembrane type-1" evidence="9">
    <location>
        <begin position="23"/>
        <end position="313"/>
    </location>
</feature>
<dbReference type="InterPro" id="IPR014216">
    <property type="entry name" value="ABC_transptr_CydD"/>
</dbReference>
<gene>
    <name evidence="10" type="ORF">SAMN04487954_108150</name>
</gene>
<dbReference type="InterPro" id="IPR017871">
    <property type="entry name" value="ABC_transporter-like_CS"/>
</dbReference>
<evidence type="ECO:0000259" key="9">
    <source>
        <dbReference type="PROSITE" id="PS50929"/>
    </source>
</evidence>
<dbReference type="NCBIfam" id="TIGR02857">
    <property type="entry name" value="CydD"/>
    <property type="match status" value="1"/>
</dbReference>
<evidence type="ECO:0000256" key="2">
    <source>
        <dbReference type="ARBA" id="ARBA00022692"/>
    </source>
</evidence>
<evidence type="ECO:0000256" key="1">
    <source>
        <dbReference type="ARBA" id="ARBA00004651"/>
    </source>
</evidence>
<dbReference type="InterPro" id="IPR039421">
    <property type="entry name" value="Type_1_exporter"/>
</dbReference>
<dbReference type="RefSeq" id="WP_089686206.1">
    <property type="nucleotide sequence ID" value="NZ_FNES01000008.1"/>
</dbReference>
<dbReference type="GO" id="GO:0005886">
    <property type="term" value="C:plasma membrane"/>
    <property type="evidence" value="ECO:0007669"/>
    <property type="project" value="UniProtKB-SubCell"/>
</dbReference>
<dbReference type="SUPFAM" id="SSF52540">
    <property type="entry name" value="P-loop containing nucleoside triphosphate hydrolases"/>
    <property type="match status" value="1"/>
</dbReference>
<keyword evidence="5 7" id="KW-1133">Transmembrane helix</keyword>
<evidence type="ECO:0000256" key="6">
    <source>
        <dbReference type="ARBA" id="ARBA00023136"/>
    </source>
</evidence>
<dbReference type="Gene3D" id="1.20.1560.10">
    <property type="entry name" value="ABC transporter type 1, transmembrane domain"/>
    <property type="match status" value="1"/>
</dbReference>
<evidence type="ECO:0000313" key="10">
    <source>
        <dbReference type="EMBL" id="SDJ83656.1"/>
    </source>
</evidence>
<dbReference type="GO" id="GO:0140359">
    <property type="term" value="F:ABC-type transporter activity"/>
    <property type="evidence" value="ECO:0007669"/>
    <property type="project" value="InterPro"/>
</dbReference>
<accession>A0A1G8X002</accession>
<keyword evidence="2 7" id="KW-0812">Transmembrane</keyword>
<protein>
    <submittedName>
        <fullName evidence="10">ATP-binding cassette, subfamily C, CydD</fullName>
    </submittedName>
</protein>
<dbReference type="SUPFAM" id="SSF90123">
    <property type="entry name" value="ABC transporter transmembrane region"/>
    <property type="match status" value="1"/>
</dbReference>
<dbReference type="Proteomes" id="UP000198525">
    <property type="component" value="Unassembled WGS sequence"/>
</dbReference>
<dbReference type="InterPro" id="IPR003593">
    <property type="entry name" value="AAA+_ATPase"/>
</dbReference>
<feature type="transmembrane region" description="Helical" evidence="7">
    <location>
        <begin position="138"/>
        <end position="159"/>
    </location>
</feature>
<dbReference type="InterPro" id="IPR003439">
    <property type="entry name" value="ABC_transporter-like_ATP-bd"/>
</dbReference>
<dbReference type="PANTHER" id="PTHR24221:SF261">
    <property type="entry name" value="GLUTATHIONE_L-CYSTEINE TRANSPORT SYSTEM ATP-BINDING_PERMEASE PROTEIN CYDD"/>
    <property type="match status" value="1"/>
</dbReference>
<keyword evidence="4 10" id="KW-0067">ATP-binding</keyword>
<sequence>MAGAPDAQRWLSHHAARQRGWLLLAVAAGLAASAATLVQLALLAWIVSQLLVANAELASLTPAFLALASCLVLRALAQWTQEVAGQEASLRVRARVRAELLAHLAALGPVRGAAYPAGGVASQLVEQVEALDGFIARFLPQCILAVATPLAIVSCVAWLDWLAALFLLLAAPMIPLFMALVGVGAERVNREQFAAVTRLSGHFLDRVRGLTTLQLFDRTTEATREVEAAADHYRRLSLRPLRLAFLSSAVLEFFASVAIAVVAVYVGFGLLGYIGYGPSSELTLFSGLLILLLAPEFFQPLRSLAQHYHDRAAALGAARGMLTLLAERPHPQRHRASLTPGDSALVSLVDVTLAHPRRGRVLGPLDMTVLPGETLAITGPSGGGKSSLLHLLAGFVGPDSGRRCVRPGLRLAWLDQRPWLVQGSLADNLRLTAPHASDGELEAALAKVGLAELLARLPNGLDTPLGERGSGLSGGQAQRVALARLFLSEADLLLLDEPTAHLDEMSEGQVVAALQTLASEGRALVIATHHPALMRLASRCQYIAGGRLRELPGEANDG</sequence>
<dbReference type="Pfam" id="PF00005">
    <property type="entry name" value="ABC_tran"/>
    <property type="match status" value="1"/>
</dbReference>
<evidence type="ECO:0000256" key="5">
    <source>
        <dbReference type="ARBA" id="ARBA00022989"/>
    </source>
</evidence>
<evidence type="ECO:0000313" key="11">
    <source>
        <dbReference type="Proteomes" id="UP000198525"/>
    </source>
</evidence>
<dbReference type="PROSITE" id="PS50929">
    <property type="entry name" value="ABC_TM1F"/>
    <property type="match status" value="1"/>
</dbReference>
<dbReference type="InterPro" id="IPR011527">
    <property type="entry name" value="ABC1_TM_dom"/>
</dbReference>
<dbReference type="OrthoDB" id="9806127at2"/>
<evidence type="ECO:0000256" key="3">
    <source>
        <dbReference type="ARBA" id="ARBA00022741"/>
    </source>
</evidence>
<feature type="transmembrane region" description="Helical" evidence="7">
    <location>
        <begin position="243"/>
        <end position="276"/>
    </location>
</feature>
<dbReference type="STRING" id="376427.SAMN04487954_108150"/>
<keyword evidence="6 7" id="KW-0472">Membrane</keyword>
<keyword evidence="3" id="KW-0547">Nucleotide-binding</keyword>
<evidence type="ECO:0000256" key="7">
    <source>
        <dbReference type="SAM" id="Phobius"/>
    </source>
</evidence>
<dbReference type="Gene3D" id="3.40.50.300">
    <property type="entry name" value="P-loop containing nucleotide triphosphate hydrolases"/>
    <property type="match status" value="1"/>
</dbReference>
<organism evidence="10 11">
    <name type="scientific">Billgrantia gudaonensis</name>
    <dbReference type="NCBI Taxonomy" id="376427"/>
    <lineage>
        <taxon>Bacteria</taxon>
        <taxon>Pseudomonadati</taxon>
        <taxon>Pseudomonadota</taxon>
        <taxon>Gammaproteobacteria</taxon>
        <taxon>Oceanospirillales</taxon>
        <taxon>Halomonadaceae</taxon>
        <taxon>Billgrantia</taxon>
    </lineage>
</organism>
<dbReference type="GO" id="GO:0034040">
    <property type="term" value="F:ATPase-coupled lipid transmembrane transporter activity"/>
    <property type="evidence" value="ECO:0007669"/>
    <property type="project" value="TreeGrafter"/>
</dbReference>
<dbReference type="SMART" id="SM00382">
    <property type="entry name" value="AAA"/>
    <property type="match status" value="1"/>
</dbReference>
<keyword evidence="11" id="KW-1185">Reference proteome</keyword>
<dbReference type="CDD" id="cd18584">
    <property type="entry name" value="ABC_6TM_AarD_CydD"/>
    <property type="match status" value="1"/>
</dbReference>
<dbReference type="InterPro" id="IPR036640">
    <property type="entry name" value="ABC1_TM_sf"/>
</dbReference>
<dbReference type="InterPro" id="IPR027417">
    <property type="entry name" value="P-loop_NTPase"/>
</dbReference>
<feature type="domain" description="ABC transporter" evidence="8">
    <location>
        <begin position="346"/>
        <end position="555"/>
    </location>
</feature>
<feature type="transmembrane region" description="Helical" evidence="7">
    <location>
        <begin position="59"/>
        <end position="77"/>
    </location>
</feature>
<dbReference type="AlphaFoldDB" id="A0A1G8X002"/>
<reference evidence="10 11" key="1">
    <citation type="submission" date="2016-10" db="EMBL/GenBank/DDBJ databases">
        <authorList>
            <person name="de Groot N.N."/>
        </authorList>
    </citation>
    <scope>NUCLEOTIDE SEQUENCE [LARGE SCALE GENOMIC DNA]</scope>
    <source>
        <strain evidence="10 11">CGMCC 1.6133</strain>
    </source>
</reference>
<dbReference type="PROSITE" id="PS50893">
    <property type="entry name" value="ABC_TRANSPORTER_2"/>
    <property type="match status" value="1"/>
</dbReference>
<dbReference type="EMBL" id="FNES01000008">
    <property type="protein sequence ID" value="SDJ83656.1"/>
    <property type="molecule type" value="Genomic_DNA"/>
</dbReference>
<dbReference type="Pfam" id="PF00664">
    <property type="entry name" value="ABC_membrane"/>
    <property type="match status" value="1"/>
</dbReference>
<dbReference type="GO" id="GO:0016887">
    <property type="term" value="F:ATP hydrolysis activity"/>
    <property type="evidence" value="ECO:0007669"/>
    <property type="project" value="InterPro"/>
</dbReference>
<comment type="subcellular location">
    <subcellularLocation>
        <location evidence="1">Cell membrane</location>
        <topology evidence="1">Multi-pass membrane protein</topology>
    </subcellularLocation>
</comment>
<feature type="transmembrane region" description="Helical" evidence="7">
    <location>
        <begin position="165"/>
        <end position="185"/>
    </location>
</feature>
<dbReference type="GO" id="GO:0042883">
    <property type="term" value="P:cysteine transport"/>
    <property type="evidence" value="ECO:0007669"/>
    <property type="project" value="InterPro"/>
</dbReference>
<feature type="transmembrane region" description="Helical" evidence="7">
    <location>
        <begin position="21"/>
        <end position="47"/>
    </location>
</feature>